<reference evidence="9 10" key="1">
    <citation type="submission" date="2012-12" db="EMBL/GenBank/DDBJ databases">
        <title>Genome assembly of Fulvivirga imtechensis AK7.</title>
        <authorList>
            <person name="Nupur N."/>
            <person name="Khatri I."/>
            <person name="Kumar R."/>
            <person name="Subramanian S."/>
            <person name="Pinnaka A."/>
        </authorList>
    </citation>
    <scope>NUCLEOTIDE SEQUENCE [LARGE SCALE GENOMIC DNA]</scope>
    <source>
        <strain evidence="9 10">AK7</strain>
    </source>
</reference>
<dbReference type="OrthoDB" id="9805628at2"/>
<evidence type="ECO:0000313" key="9">
    <source>
        <dbReference type="EMBL" id="ELR73478.1"/>
    </source>
</evidence>
<dbReference type="SUPFAM" id="SSF56752">
    <property type="entry name" value="D-aminoacid aminotransferase-like PLP-dependent enzymes"/>
    <property type="match status" value="1"/>
</dbReference>
<dbReference type="Gene3D" id="3.30.470.10">
    <property type="match status" value="1"/>
</dbReference>
<dbReference type="GO" id="GO:0046394">
    <property type="term" value="P:carboxylic acid biosynthetic process"/>
    <property type="evidence" value="ECO:0007669"/>
    <property type="project" value="UniProtKB-ARBA"/>
</dbReference>
<dbReference type="PANTHER" id="PTHR42743">
    <property type="entry name" value="AMINO-ACID AMINOTRANSFERASE"/>
    <property type="match status" value="1"/>
</dbReference>
<dbReference type="InterPro" id="IPR043131">
    <property type="entry name" value="BCAT-like_N"/>
</dbReference>
<keyword evidence="9" id="KW-0808">Transferase</keyword>
<dbReference type="EMBL" id="AMZN01000006">
    <property type="protein sequence ID" value="ELR73478.1"/>
    <property type="molecule type" value="Genomic_DNA"/>
</dbReference>
<sequence>MTVLFNNLPTKDQIACGINDRAIQFGDGLFETIKIQDQMPRLLSYHMSRLRRGAEAIGLSLPDYLHQDQLCADILRLMGTNNLTGNATAKLIVWRKPEYQKAYFGGDAQANTLLLVKGSPDLLPLKEHVSFSQEVVLHYWKLSRYKTISALPFVLAASERNQRGLDELILLNTKGYVTECVSSNIFWVKDDQLFTPSLQTGCVGGVMRSFLLDRCKEENIAYQEVEVLAKEILAANAVFTSNSQGLQAIQGIDSAFFPESQEILSGIKAALLK</sequence>
<dbReference type="PANTHER" id="PTHR42743:SF11">
    <property type="entry name" value="AMINODEOXYCHORISMATE LYASE"/>
    <property type="match status" value="1"/>
</dbReference>
<dbReference type="AlphaFoldDB" id="L8JZ72"/>
<comment type="caution">
    <text evidence="9">The sequence shown here is derived from an EMBL/GenBank/DDBJ whole genome shotgun (WGS) entry which is preliminary data.</text>
</comment>
<dbReference type="eggNOG" id="COG0115">
    <property type="taxonomic scope" value="Bacteria"/>
</dbReference>
<comment type="catalytic activity">
    <reaction evidence="7">
        <text>L-isoleucine + 2-oxoglutarate = (S)-3-methyl-2-oxopentanoate + L-glutamate</text>
        <dbReference type="Rhea" id="RHEA:24801"/>
        <dbReference type="ChEBI" id="CHEBI:16810"/>
        <dbReference type="ChEBI" id="CHEBI:29985"/>
        <dbReference type="ChEBI" id="CHEBI:35146"/>
        <dbReference type="ChEBI" id="CHEBI:58045"/>
        <dbReference type="EC" id="2.6.1.42"/>
    </reaction>
</comment>
<proteinExistence type="inferred from homology"/>
<dbReference type="InterPro" id="IPR036038">
    <property type="entry name" value="Aminotransferase-like"/>
</dbReference>
<evidence type="ECO:0000313" key="10">
    <source>
        <dbReference type="Proteomes" id="UP000011135"/>
    </source>
</evidence>
<evidence type="ECO:0000256" key="1">
    <source>
        <dbReference type="ARBA" id="ARBA00004824"/>
    </source>
</evidence>
<dbReference type="EC" id="2.6.1.42" evidence="5"/>
<dbReference type="PATRIC" id="fig|1237149.3.peg.615"/>
<evidence type="ECO:0000256" key="8">
    <source>
        <dbReference type="ARBA" id="ARBA00049229"/>
    </source>
</evidence>
<comment type="pathway">
    <text evidence="3">Amino-acid biosynthesis; L-leucine biosynthesis; L-leucine from 3-methyl-2-oxobutanoate: step 4/4.</text>
</comment>
<comment type="similarity">
    <text evidence="4">Belongs to the class-IV pyridoxal-phosphate-dependent aminotransferase family.</text>
</comment>
<evidence type="ECO:0000256" key="6">
    <source>
        <dbReference type="ARBA" id="ARBA00048212"/>
    </source>
</evidence>
<evidence type="ECO:0000256" key="3">
    <source>
        <dbReference type="ARBA" id="ARBA00005072"/>
    </source>
</evidence>
<protein>
    <recommendedName>
        <fullName evidence="5">branched-chain-amino-acid transaminase</fullName>
        <ecNumber evidence="5">2.6.1.42</ecNumber>
    </recommendedName>
</protein>
<dbReference type="STRING" id="1237149.C900_04330"/>
<comment type="pathway">
    <text evidence="1">Amino-acid biosynthesis; L-isoleucine biosynthesis; L-isoleucine from 2-oxobutanoate: step 4/4.</text>
</comment>
<dbReference type="Pfam" id="PF01063">
    <property type="entry name" value="Aminotran_4"/>
    <property type="match status" value="1"/>
</dbReference>
<comment type="pathway">
    <text evidence="2">Amino-acid biosynthesis; L-valine biosynthesis; L-valine from pyruvate: step 4/4.</text>
</comment>
<name>L8JZ72_9BACT</name>
<evidence type="ECO:0000256" key="4">
    <source>
        <dbReference type="ARBA" id="ARBA00009320"/>
    </source>
</evidence>
<organism evidence="9 10">
    <name type="scientific">Fulvivirga imtechensis AK7</name>
    <dbReference type="NCBI Taxonomy" id="1237149"/>
    <lineage>
        <taxon>Bacteria</taxon>
        <taxon>Pseudomonadati</taxon>
        <taxon>Bacteroidota</taxon>
        <taxon>Cytophagia</taxon>
        <taxon>Cytophagales</taxon>
        <taxon>Fulvivirgaceae</taxon>
        <taxon>Fulvivirga</taxon>
    </lineage>
</organism>
<dbReference type="Gene3D" id="3.20.10.10">
    <property type="entry name" value="D-amino Acid Aminotransferase, subunit A, domain 2"/>
    <property type="match status" value="1"/>
</dbReference>
<dbReference type="GO" id="GO:0004084">
    <property type="term" value="F:branched-chain-amino-acid transaminase activity"/>
    <property type="evidence" value="ECO:0007669"/>
    <property type="project" value="UniProtKB-EC"/>
</dbReference>
<dbReference type="Proteomes" id="UP000011135">
    <property type="component" value="Unassembled WGS sequence"/>
</dbReference>
<evidence type="ECO:0000256" key="2">
    <source>
        <dbReference type="ARBA" id="ARBA00004931"/>
    </source>
</evidence>
<evidence type="ECO:0000256" key="5">
    <source>
        <dbReference type="ARBA" id="ARBA00013053"/>
    </source>
</evidence>
<gene>
    <name evidence="9" type="ORF">C900_04330</name>
</gene>
<accession>L8JZ72</accession>
<comment type="catalytic activity">
    <reaction evidence="6">
        <text>L-valine + 2-oxoglutarate = 3-methyl-2-oxobutanoate + L-glutamate</text>
        <dbReference type="Rhea" id="RHEA:24813"/>
        <dbReference type="ChEBI" id="CHEBI:11851"/>
        <dbReference type="ChEBI" id="CHEBI:16810"/>
        <dbReference type="ChEBI" id="CHEBI:29985"/>
        <dbReference type="ChEBI" id="CHEBI:57762"/>
        <dbReference type="EC" id="2.6.1.42"/>
    </reaction>
</comment>
<dbReference type="InterPro" id="IPR050571">
    <property type="entry name" value="Class-IV_PLP-Dep_Aminotrnsfr"/>
</dbReference>
<evidence type="ECO:0000256" key="7">
    <source>
        <dbReference type="ARBA" id="ARBA00048798"/>
    </source>
</evidence>
<keyword evidence="9" id="KW-0032">Aminotransferase</keyword>
<dbReference type="InterPro" id="IPR043132">
    <property type="entry name" value="BCAT-like_C"/>
</dbReference>
<keyword evidence="10" id="KW-1185">Reference proteome</keyword>
<dbReference type="RefSeq" id="WP_009578066.1">
    <property type="nucleotide sequence ID" value="NZ_AMZN01000006.1"/>
</dbReference>
<comment type="catalytic activity">
    <reaction evidence="8">
        <text>L-leucine + 2-oxoglutarate = 4-methyl-2-oxopentanoate + L-glutamate</text>
        <dbReference type="Rhea" id="RHEA:18321"/>
        <dbReference type="ChEBI" id="CHEBI:16810"/>
        <dbReference type="ChEBI" id="CHEBI:17865"/>
        <dbReference type="ChEBI" id="CHEBI:29985"/>
        <dbReference type="ChEBI" id="CHEBI:57427"/>
        <dbReference type="EC" id="2.6.1.42"/>
    </reaction>
</comment>
<dbReference type="InterPro" id="IPR001544">
    <property type="entry name" value="Aminotrans_IV"/>
</dbReference>